<keyword evidence="5 8" id="KW-0812">Transmembrane</keyword>
<sequence length="537" mass="57148">MIVDQAPYSLRQALKTGLTVGIPVIFLLGLFVVPVVNILSRGLQVGGELDLSPVIDVIKSESLRKIIAFTFIQATISTLLTVIVGIPGAYVLYRYRFTGRGLVRALVTVPFVLPTMVVASAFLALGVKTSFGAILVAHIFFNYAVVVRTVGGLWAHLDHRTEIAAQVLGASKIKTFIHITLPALRPAILAAGAICFLFTFTSFGIILILGGPSRATLETEIYRQTAQLLDFKTAAGLSVVQLIAVTGVLLITSRLITRQNIALGLVPADRTPRVRTRQQRLLLLSNLSFMALLLGLPMATLVIRSFSTPTGFGLAYYRALGTLRADSVLFVPPVEAIKNSIVIAVISAVIAVTVGGLAAHAIIRYGQALNTALTIPLGVSAVTVGFGFLITFDTAPFNFRSSWLLLPFAHALIAIPFVVRAITPILSSIDPRLREVAKTLGANPLQVWREVDLPISARAYLVGAGFAIAISLGEFGATAFLARPDRPTLPVVIARLLSQPGELNFGAALAASSVLMVLVAGAIFAIERARVGSVGTF</sequence>
<dbReference type="GO" id="GO:0005886">
    <property type="term" value="C:plasma membrane"/>
    <property type="evidence" value="ECO:0007669"/>
    <property type="project" value="UniProtKB-SubCell"/>
</dbReference>
<gene>
    <name evidence="10" type="ORF">UFOPK4121_00482</name>
</gene>
<organism evidence="10">
    <name type="scientific">freshwater metagenome</name>
    <dbReference type="NCBI Taxonomy" id="449393"/>
    <lineage>
        <taxon>unclassified sequences</taxon>
        <taxon>metagenomes</taxon>
        <taxon>ecological metagenomes</taxon>
    </lineage>
</organism>
<evidence type="ECO:0000256" key="5">
    <source>
        <dbReference type="ARBA" id="ARBA00022692"/>
    </source>
</evidence>
<dbReference type="CDD" id="cd06261">
    <property type="entry name" value="TM_PBP2"/>
    <property type="match status" value="2"/>
</dbReference>
<feature type="transmembrane region" description="Helical" evidence="8">
    <location>
        <begin position="404"/>
        <end position="423"/>
    </location>
</feature>
<evidence type="ECO:0000313" key="10">
    <source>
        <dbReference type="EMBL" id="CAB5018177.1"/>
    </source>
</evidence>
<dbReference type="SUPFAM" id="SSF161098">
    <property type="entry name" value="MetI-like"/>
    <property type="match status" value="2"/>
</dbReference>
<feature type="domain" description="ABC transmembrane type-1" evidence="9">
    <location>
        <begin position="337"/>
        <end position="526"/>
    </location>
</feature>
<evidence type="ECO:0000256" key="1">
    <source>
        <dbReference type="ARBA" id="ARBA00004429"/>
    </source>
</evidence>
<dbReference type="InterPro" id="IPR035906">
    <property type="entry name" value="MetI-like_sf"/>
</dbReference>
<accession>A0A6J7QKJ4</accession>
<feature type="transmembrane region" description="Helical" evidence="8">
    <location>
        <begin position="105"/>
        <end position="125"/>
    </location>
</feature>
<feature type="transmembrane region" description="Helical" evidence="8">
    <location>
        <begin position="503"/>
        <end position="526"/>
    </location>
</feature>
<evidence type="ECO:0000256" key="2">
    <source>
        <dbReference type="ARBA" id="ARBA00022448"/>
    </source>
</evidence>
<feature type="domain" description="ABC transmembrane type-1" evidence="9">
    <location>
        <begin position="67"/>
        <end position="252"/>
    </location>
</feature>
<dbReference type="AlphaFoldDB" id="A0A6J7QKJ4"/>
<keyword evidence="7 8" id="KW-0472">Membrane</keyword>
<evidence type="ECO:0000256" key="3">
    <source>
        <dbReference type="ARBA" id="ARBA00022475"/>
    </source>
</evidence>
<feature type="transmembrane region" description="Helical" evidence="8">
    <location>
        <begin position="459"/>
        <end position="482"/>
    </location>
</feature>
<feature type="transmembrane region" description="Helical" evidence="8">
    <location>
        <begin position="187"/>
        <end position="211"/>
    </location>
</feature>
<name>A0A6J7QKJ4_9ZZZZ</name>
<feature type="transmembrane region" description="Helical" evidence="8">
    <location>
        <begin position="341"/>
        <end position="363"/>
    </location>
</feature>
<evidence type="ECO:0000256" key="4">
    <source>
        <dbReference type="ARBA" id="ARBA00022519"/>
    </source>
</evidence>
<protein>
    <submittedName>
        <fullName evidence="10">Unannotated protein</fullName>
    </submittedName>
</protein>
<evidence type="ECO:0000259" key="9">
    <source>
        <dbReference type="PROSITE" id="PS50928"/>
    </source>
</evidence>
<feature type="transmembrane region" description="Helical" evidence="8">
    <location>
        <begin position="20"/>
        <end position="39"/>
    </location>
</feature>
<dbReference type="Pfam" id="PF00528">
    <property type="entry name" value="BPD_transp_1"/>
    <property type="match status" value="2"/>
</dbReference>
<evidence type="ECO:0000256" key="7">
    <source>
        <dbReference type="ARBA" id="ARBA00023136"/>
    </source>
</evidence>
<dbReference type="InterPro" id="IPR000515">
    <property type="entry name" value="MetI-like"/>
</dbReference>
<evidence type="ECO:0000256" key="6">
    <source>
        <dbReference type="ARBA" id="ARBA00022989"/>
    </source>
</evidence>
<keyword evidence="6 8" id="KW-1133">Transmembrane helix</keyword>
<reference evidence="10" key="1">
    <citation type="submission" date="2020-05" db="EMBL/GenBank/DDBJ databases">
        <authorList>
            <person name="Chiriac C."/>
            <person name="Salcher M."/>
            <person name="Ghai R."/>
            <person name="Kavagutti S V."/>
        </authorList>
    </citation>
    <scope>NUCLEOTIDE SEQUENCE</scope>
</reference>
<dbReference type="GO" id="GO:0055085">
    <property type="term" value="P:transmembrane transport"/>
    <property type="evidence" value="ECO:0007669"/>
    <property type="project" value="InterPro"/>
</dbReference>
<feature type="transmembrane region" description="Helical" evidence="8">
    <location>
        <begin position="281"/>
        <end position="303"/>
    </location>
</feature>
<dbReference type="PANTHER" id="PTHR43357">
    <property type="entry name" value="INNER MEMBRANE ABC TRANSPORTER PERMEASE PROTEIN YDCV"/>
    <property type="match status" value="1"/>
</dbReference>
<keyword evidence="4" id="KW-0997">Cell inner membrane</keyword>
<dbReference type="PROSITE" id="PS50928">
    <property type="entry name" value="ABC_TM1"/>
    <property type="match status" value="2"/>
</dbReference>
<feature type="transmembrane region" description="Helical" evidence="8">
    <location>
        <begin position="66"/>
        <end position="93"/>
    </location>
</feature>
<comment type="subcellular location">
    <subcellularLocation>
        <location evidence="1">Cell inner membrane</location>
        <topology evidence="1">Multi-pass membrane protein</topology>
    </subcellularLocation>
</comment>
<dbReference type="PANTHER" id="PTHR43357:SF4">
    <property type="entry name" value="INNER MEMBRANE ABC TRANSPORTER PERMEASE PROTEIN YDCV"/>
    <property type="match status" value="1"/>
</dbReference>
<feature type="transmembrane region" description="Helical" evidence="8">
    <location>
        <begin position="131"/>
        <end position="150"/>
    </location>
</feature>
<proteinExistence type="predicted"/>
<dbReference type="EMBL" id="CAFBPQ010000009">
    <property type="protein sequence ID" value="CAB5018177.1"/>
    <property type="molecule type" value="Genomic_DNA"/>
</dbReference>
<feature type="transmembrane region" description="Helical" evidence="8">
    <location>
        <begin position="231"/>
        <end position="251"/>
    </location>
</feature>
<keyword evidence="3" id="KW-1003">Cell membrane</keyword>
<dbReference type="Gene3D" id="1.10.3720.10">
    <property type="entry name" value="MetI-like"/>
    <property type="match status" value="2"/>
</dbReference>
<keyword evidence="2" id="KW-0813">Transport</keyword>
<feature type="transmembrane region" description="Helical" evidence="8">
    <location>
        <begin position="369"/>
        <end position="392"/>
    </location>
</feature>
<evidence type="ECO:0000256" key="8">
    <source>
        <dbReference type="SAM" id="Phobius"/>
    </source>
</evidence>